<proteinExistence type="predicted"/>
<sequence length="61" mass="6625">DYGGIVRFLLEHSAKVEETNEKDHIPLMETTSGGHVEVARALLGHGADVNTRSNDSNDSMC</sequence>
<dbReference type="EMBL" id="CAJOBE010010082">
    <property type="protein sequence ID" value="CAF4099740.1"/>
    <property type="molecule type" value="Genomic_DNA"/>
</dbReference>
<dbReference type="Gene3D" id="1.25.40.20">
    <property type="entry name" value="Ankyrin repeat-containing domain"/>
    <property type="match status" value="1"/>
</dbReference>
<feature type="non-terminal residue" evidence="4">
    <location>
        <position position="1"/>
    </location>
</feature>
<accession>A0A819U9P2</accession>
<gene>
    <name evidence="4" type="ORF">FNK824_LOCUS31333</name>
</gene>
<keyword evidence="2 3" id="KW-0040">ANK repeat</keyword>
<dbReference type="Pfam" id="PF12796">
    <property type="entry name" value="Ank_2"/>
    <property type="match status" value="1"/>
</dbReference>
<reference evidence="4" key="1">
    <citation type="submission" date="2021-02" db="EMBL/GenBank/DDBJ databases">
        <authorList>
            <person name="Nowell W R."/>
        </authorList>
    </citation>
    <scope>NUCLEOTIDE SEQUENCE</scope>
</reference>
<dbReference type="PROSITE" id="PS50297">
    <property type="entry name" value="ANK_REP_REGION"/>
    <property type="match status" value="1"/>
</dbReference>
<evidence type="ECO:0000313" key="4">
    <source>
        <dbReference type="EMBL" id="CAF4099740.1"/>
    </source>
</evidence>
<evidence type="ECO:0000256" key="2">
    <source>
        <dbReference type="ARBA" id="ARBA00023043"/>
    </source>
</evidence>
<evidence type="ECO:0000256" key="1">
    <source>
        <dbReference type="ARBA" id="ARBA00022737"/>
    </source>
</evidence>
<keyword evidence="1" id="KW-0677">Repeat</keyword>
<dbReference type="PANTHER" id="PTHR23206:SF8">
    <property type="entry name" value="ANKYRIN REPEAT AND KH DOMAIN-CONTAINING 1"/>
    <property type="match status" value="1"/>
</dbReference>
<dbReference type="InterPro" id="IPR002110">
    <property type="entry name" value="Ankyrin_rpt"/>
</dbReference>
<evidence type="ECO:0000313" key="5">
    <source>
        <dbReference type="Proteomes" id="UP000663874"/>
    </source>
</evidence>
<protein>
    <submittedName>
        <fullName evidence="4">Uncharacterized protein</fullName>
    </submittedName>
</protein>
<name>A0A819U9P2_9BILA</name>
<dbReference type="SUPFAM" id="SSF48403">
    <property type="entry name" value="Ankyrin repeat"/>
    <property type="match status" value="1"/>
</dbReference>
<dbReference type="AlphaFoldDB" id="A0A819U9P2"/>
<dbReference type="PROSITE" id="PS50088">
    <property type="entry name" value="ANK_REPEAT"/>
    <property type="match status" value="1"/>
</dbReference>
<dbReference type="PANTHER" id="PTHR23206">
    <property type="entry name" value="MASK PROTEIN"/>
    <property type="match status" value="1"/>
</dbReference>
<dbReference type="InterPro" id="IPR036770">
    <property type="entry name" value="Ankyrin_rpt-contain_sf"/>
</dbReference>
<organism evidence="4 5">
    <name type="scientific">Rotaria sordida</name>
    <dbReference type="NCBI Taxonomy" id="392033"/>
    <lineage>
        <taxon>Eukaryota</taxon>
        <taxon>Metazoa</taxon>
        <taxon>Spiralia</taxon>
        <taxon>Gnathifera</taxon>
        <taxon>Rotifera</taxon>
        <taxon>Eurotatoria</taxon>
        <taxon>Bdelloidea</taxon>
        <taxon>Philodinida</taxon>
        <taxon>Philodinidae</taxon>
        <taxon>Rotaria</taxon>
    </lineage>
</organism>
<feature type="repeat" description="ANK" evidence="3">
    <location>
        <begin position="22"/>
        <end position="54"/>
    </location>
</feature>
<evidence type="ECO:0000256" key="3">
    <source>
        <dbReference type="PROSITE-ProRule" id="PRU00023"/>
    </source>
</evidence>
<dbReference type="InterPro" id="IPR051631">
    <property type="entry name" value="Ankyrin-KH/SAM_domain"/>
</dbReference>
<dbReference type="Proteomes" id="UP000663874">
    <property type="component" value="Unassembled WGS sequence"/>
</dbReference>
<comment type="caution">
    <text evidence="4">The sequence shown here is derived from an EMBL/GenBank/DDBJ whole genome shotgun (WGS) entry which is preliminary data.</text>
</comment>